<comment type="caution">
    <text evidence="9">Lacks conserved residue(s) required for the propagation of feature annotation.</text>
</comment>
<evidence type="ECO:0000259" key="10">
    <source>
        <dbReference type="Pfam" id="PF01175"/>
    </source>
</evidence>
<dbReference type="SUPFAM" id="SSF111326">
    <property type="entry name" value="Urocanase"/>
    <property type="match status" value="1"/>
</dbReference>
<comment type="caution">
    <text evidence="13">The sequence shown here is derived from an EMBL/GenBank/DDBJ whole genome shotgun (WGS) entry which is preliminary data.</text>
</comment>
<feature type="domain" description="Urocanase Rossmann-like" evidence="10">
    <location>
        <begin position="136"/>
        <end position="343"/>
    </location>
</feature>
<evidence type="ECO:0000256" key="5">
    <source>
        <dbReference type="ARBA" id="ARBA00023027"/>
    </source>
</evidence>
<evidence type="ECO:0000259" key="11">
    <source>
        <dbReference type="Pfam" id="PF17391"/>
    </source>
</evidence>
<organism evidence="13 14">
    <name type="scientific">Anaerolinea thermophila</name>
    <dbReference type="NCBI Taxonomy" id="167964"/>
    <lineage>
        <taxon>Bacteria</taxon>
        <taxon>Bacillati</taxon>
        <taxon>Chloroflexota</taxon>
        <taxon>Anaerolineae</taxon>
        <taxon>Anaerolineales</taxon>
        <taxon>Anaerolineaceae</taxon>
        <taxon>Anaerolinea</taxon>
    </lineage>
</organism>
<dbReference type="NCBIfam" id="TIGR01228">
    <property type="entry name" value="hutU"/>
    <property type="match status" value="1"/>
</dbReference>
<dbReference type="PIRSF" id="PIRSF001423">
    <property type="entry name" value="Urocanate_hydrat"/>
    <property type="match status" value="1"/>
</dbReference>
<dbReference type="Pfam" id="PF01175">
    <property type="entry name" value="Urocanase"/>
    <property type="match status" value="1"/>
</dbReference>
<evidence type="ECO:0000256" key="2">
    <source>
        <dbReference type="ARBA" id="ARBA00007578"/>
    </source>
</evidence>
<evidence type="ECO:0000256" key="3">
    <source>
        <dbReference type="ARBA" id="ARBA00011992"/>
    </source>
</evidence>
<dbReference type="PANTHER" id="PTHR12216">
    <property type="entry name" value="UROCANATE HYDRATASE"/>
    <property type="match status" value="1"/>
</dbReference>
<comment type="function">
    <text evidence="9">Catalyzes the conversion of urocanate to 4-imidazolone-5-propionate.</text>
</comment>
<reference evidence="13 14" key="1">
    <citation type="journal article" date="2015" name="MBio">
        <title>Genome-Resolved Metagenomic Analysis Reveals Roles for Candidate Phyla and Other Microbial Community Members in Biogeochemical Transformations in Oil Reservoirs.</title>
        <authorList>
            <person name="Hu P."/>
            <person name="Tom L."/>
            <person name="Singh A."/>
            <person name="Thomas B.C."/>
            <person name="Baker B.J."/>
            <person name="Piceno Y.M."/>
            <person name="Andersen G.L."/>
            <person name="Banfield J.F."/>
        </authorList>
    </citation>
    <scope>NUCLEOTIDE SEQUENCE [LARGE SCALE GENOMIC DNA]</scope>
    <source>
        <strain evidence="13">46_16</strain>
    </source>
</reference>
<dbReference type="Pfam" id="PF17391">
    <property type="entry name" value="Urocanase_N"/>
    <property type="match status" value="1"/>
</dbReference>
<dbReference type="InterPro" id="IPR023637">
    <property type="entry name" value="Urocanase-like"/>
</dbReference>
<dbReference type="Gene3D" id="3.40.50.10730">
    <property type="entry name" value="Urocanase like domains"/>
    <property type="match status" value="1"/>
</dbReference>
<evidence type="ECO:0000313" key="13">
    <source>
        <dbReference type="EMBL" id="KUK46634.1"/>
    </source>
</evidence>
<comment type="subcellular location">
    <subcellularLocation>
        <location evidence="9">Cytoplasm</location>
    </subcellularLocation>
</comment>
<keyword evidence="9" id="KW-0963">Cytoplasm</keyword>
<feature type="domain" description="Urocanase N-terminal" evidence="11">
    <location>
        <begin position="7"/>
        <end position="133"/>
    </location>
</feature>
<gene>
    <name evidence="9" type="primary">hutU</name>
    <name evidence="13" type="ORF">XD73_0486</name>
</gene>
<keyword evidence="4 9" id="KW-0369">Histidine metabolism</keyword>
<feature type="binding site" evidence="9">
    <location>
        <position position="317"/>
    </location>
    <ligand>
        <name>NAD(+)</name>
        <dbReference type="ChEBI" id="CHEBI:57540"/>
    </ligand>
</feature>
<evidence type="ECO:0000256" key="4">
    <source>
        <dbReference type="ARBA" id="ARBA00022808"/>
    </source>
</evidence>
<name>A0A101FYE3_9CHLR</name>
<dbReference type="InterPro" id="IPR035400">
    <property type="entry name" value="Urocanase_N"/>
</dbReference>
<dbReference type="InterPro" id="IPR038364">
    <property type="entry name" value="Urocanase_central_sf"/>
</dbReference>
<evidence type="ECO:0000256" key="1">
    <source>
        <dbReference type="ARBA" id="ARBA00004794"/>
    </source>
</evidence>
<sequence>MGVPRVVRAPRGTQLTCKSWLTEAPYRMIQNNLDPEVAQRPDELVVYGGRGQAARDWDCFDAILDSLRNLEDDETLLVQSGKPVGIFRTHTDAPRVLIANSNLVPHWATQEHFDKLAAQGLIMYGQMTAGSWIYIGTQGILQGTYETLASLAVQKGWGSLKGKFVLTAGLGAMGGAQPLAITMNEGVGLVVEIDPAHAKWQKDIGYLDMVSNDLEEALDLVTEAKEKNIPRSIGLVANAADVYPALLKTDMLPDVVTDQTPAHDFLMYVPNGMSLEAANELRKKDPAEYTRLSTDAMTAQVAAMLEFQRRGVEVFDYGNNIRQRAFDNGLESAFDFPGFVPAYIRPLFCEGKGPFRWVALSGDKEDIYKTDQAIMDLFPEDEHLHRWLIMARERVPFQGLPSRICWLGYGEREKAGLKFNEMVASGELKAPIVIGRDHLDSGSVASPNRETEGMKDGTDAVSDWPILNALINAVGGATWVSFHHGGGVGIGYSQHAGMVIVADGTPQAAERLKRVLTTDPGMGVIRHADAGYKIAIDTAKEKGINIPMMKK</sequence>
<dbReference type="InterPro" id="IPR036190">
    <property type="entry name" value="Urocanase_sf"/>
</dbReference>
<feature type="binding site" evidence="9">
    <location>
        <position position="487"/>
    </location>
    <ligand>
        <name>NAD(+)</name>
        <dbReference type="ChEBI" id="CHEBI:57540"/>
    </ligand>
</feature>
<proteinExistence type="inferred from homology"/>
<dbReference type="GO" id="GO:0005737">
    <property type="term" value="C:cytoplasm"/>
    <property type="evidence" value="ECO:0007669"/>
    <property type="project" value="UniProtKB-SubCell"/>
</dbReference>
<feature type="binding site" evidence="9">
    <location>
        <position position="126"/>
    </location>
    <ligand>
        <name>NAD(+)</name>
        <dbReference type="ChEBI" id="CHEBI:57540"/>
    </ligand>
</feature>
<dbReference type="InterPro" id="IPR035085">
    <property type="entry name" value="Urocanase_Rossmann-like"/>
</dbReference>
<dbReference type="AlphaFoldDB" id="A0A101FYE3"/>
<comment type="pathway">
    <text evidence="1 9">Amino-acid degradation; L-histidine degradation into L-glutamate; N-formimidoyl-L-glutamate from L-histidine: step 2/3.</text>
</comment>
<feature type="active site" evidence="9">
    <location>
        <position position="405"/>
    </location>
</feature>
<feature type="binding site" evidence="9">
    <location>
        <begin position="238"/>
        <end position="239"/>
    </location>
    <ligand>
        <name>NAD(+)</name>
        <dbReference type="ChEBI" id="CHEBI:57540"/>
    </ligand>
</feature>
<comment type="catalytic activity">
    <reaction evidence="8 9">
        <text>4-imidazolone-5-propanoate = trans-urocanate + H2O</text>
        <dbReference type="Rhea" id="RHEA:13101"/>
        <dbReference type="ChEBI" id="CHEBI:15377"/>
        <dbReference type="ChEBI" id="CHEBI:17771"/>
        <dbReference type="ChEBI" id="CHEBI:77893"/>
        <dbReference type="EC" id="4.2.1.49"/>
    </reaction>
</comment>
<dbReference type="Pfam" id="PF17392">
    <property type="entry name" value="Urocanase_C"/>
    <property type="match status" value="1"/>
</dbReference>
<keyword evidence="6 9" id="KW-0456">Lyase</keyword>
<dbReference type="InterPro" id="IPR035401">
    <property type="entry name" value="Urocanase_C"/>
</dbReference>
<dbReference type="PROSITE" id="PS01233">
    <property type="entry name" value="UROCANASE"/>
    <property type="match status" value="1"/>
</dbReference>
<dbReference type="EC" id="4.2.1.49" evidence="3 9"/>
<protein>
    <recommendedName>
        <fullName evidence="3 9">Urocanate hydratase</fullName>
        <shortName evidence="9">Urocanase</shortName>
        <ecNumber evidence="3 9">4.2.1.49</ecNumber>
    </recommendedName>
    <alternativeName>
        <fullName evidence="7 9">Imidazolonepropionate hydrolase</fullName>
    </alternativeName>
</protein>
<dbReference type="Gene3D" id="3.40.1770.10">
    <property type="entry name" value="Urocanase superfamily"/>
    <property type="match status" value="1"/>
</dbReference>
<evidence type="ECO:0000256" key="6">
    <source>
        <dbReference type="ARBA" id="ARBA00023239"/>
    </source>
</evidence>
<dbReference type="PANTHER" id="PTHR12216:SF4">
    <property type="entry name" value="UROCANATE HYDRATASE"/>
    <property type="match status" value="1"/>
</dbReference>
<accession>A0A101FYE3</accession>
<dbReference type="InterPro" id="IPR055351">
    <property type="entry name" value="Urocanase"/>
</dbReference>
<dbReference type="Proteomes" id="UP000064249">
    <property type="component" value="Unassembled WGS sequence"/>
</dbReference>
<evidence type="ECO:0000256" key="7">
    <source>
        <dbReference type="ARBA" id="ARBA00031640"/>
    </source>
</evidence>
<feature type="binding site" evidence="9">
    <location>
        <begin position="48"/>
        <end position="49"/>
    </location>
    <ligand>
        <name>NAD(+)</name>
        <dbReference type="ChEBI" id="CHEBI:57540"/>
    </ligand>
</feature>
<evidence type="ECO:0000256" key="9">
    <source>
        <dbReference type="HAMAP-Rule" id="MF_00577"/>
    </source>
</evidence>
<feature type="domain" description="Urocanase C-terminal" evidence="12">
    <location>
        <begin position="346"/>
        <end position="540"/>
    </location>
</feature>
<dbReference type="EMBL" id="LGFU01000015">
    <property type="protein sequence ID" value="KUK46634.1"/>
    <property type="molecule type" value="Genomic_DNA"/>
</dbReference>
<dbReference type="HAMAP" id="MF_00577">
    <property type="entry name" value="HutU"/>
    <property type="match status" value="1"/>
</dbReference>
<feature type="binding site" evidence="9">
    <location>
        <position position="192"/>
    </location>
    <ligand>
        <name>NAD(+)</name>
        <dbReference type="ChEBI" id="CHEBI:57540"/>
    </ligand>
</feature>
<dbReference type="GO" id="GO:0019557">
    <property type="term" value="P:L-histidine catabolic process to glutamate and formate"/>
    <property type="evidence" value="ECO:0007669"/>
    <property type="project" value="UniProtKB-UniPathway"/>
</dbReference>
<dbReference type="UniPathway" id="UPA00379">
    <property type="reaction ID" value="UER00550"/>
</dbReference>
<evidence type="ECO:0000256" key="8">
    <source>
        <dbReference type="ARBA" id="ARBA00047623"/>
    </source>
</evidence>
<evidence type="ECO:0000259" key="12">
    <source>
        <dbReference type="Pfam" id="PF17392"/>
    </source>
</evidence>
<comment type="cofactor">
    <cofactor evidence="9">
        <name>NAD(+)</name>
        <dbReference type="ChEBI" id="CHEBI:57540"/>
    </cofactor>
    <text evidence="9">Binds 1 NAD(+) per subunit.</text>
</comment>
<dbReference type="GO" id="GO:0019556">
    <property type="term" value="P:L-histidine catabolic process to glutamate and formamide"/>
    <property type="evidence" value="ECO:0007669"/>
    <property type="project" value="UniProtKB-UniPathway"/>
</dbReference>
<dbReference type="NCBIfam" id="NF003820">
    <property type="entry name" value="PRK05414.1"/>
    <property type="match status" value="1"/>
</dbReference>
<keyword evidence="5 9" id="KW-0520">NAD</keyword>
<feature type="binding site" evidence="9">
    <location>
        <begin position="268"/>
        <end position="269"/>
    </location>
    <ligand>
        <name>NAD(+)</name>
        <dbReference type="ChEBI" id="CHEBI:57540"/>
    </ligand>
</feature>
<dbReference type="InterPro" id="IPR023636">
    <property type="entry name" value="Urocanase_CS"/>
</dbReference>
<dbReference type="GO" id="GO:0016153">
    <property type="term" value="F:urocanate hydratase activity"/>
    <property type="evidence" value="ECO:0007669"/>
    <property type="project" value="UniProtKB-UniRule"/>
</dbReference>
<comment type="similarity">
    <text evidence="2 9">Belongs to the urocanase family.</text>
</comment>
<evidence type="ECO:0000313" key="14">
    <source>
        <dbReference type="Proteomes" id="UP000064249"/>
    </source>
</evidence>
<dbReference type="PATRIC" id="fig|167964.4.peg.1062"/>